<name>A0A6J6G056_9ZZZZ</name>
<evidence type="ECO:0000313" key="1">
    <source>
        <dbReference type="EMBL" id="CAB4594616.1"/>
    </source>
</evidence>
<dbReference type="AlphaFoldDB" id="A0A6J6G056"/>
<protein>
    <submittedName>
        <fullName evidence="1">Unannotated protein</fullName>
    </submittedName>
</protein>
<proteinExistence type="predicted"/>
<dbReference type="EMBL" id="CAEZUK010000036">
    <property type="protein sequence ID" value="CAB4594616.1"/>
    <property type="molecule type" value="Genomic_DNA"/>
</dbReference>
<sequence length="67" mass="7704">MVEESGVMLVEWGDMAAEILGAHLEVFISRMPDQDDQRKIVLTANGQTWTPRWERVLSAFAPWQVEM</sequence>
<gene>
    <name evidence="1" type="ORF">UFOPK1820_00342</name>
</gene>
<reference evidence="1" key="1">
    <citation type="submission" date="2020-05" db="EMBL/GenBank/DDBJ databases">
        <authorList>
            <person name="Chiriac C."/>
            <person name="Salcher M."/>
            <person name="Ghai R."/>
            <person name="Kavagutti S V."/>
        </authorList>
    </citation>
    <scope>NUCLEOTIDE SEQUENCE</scope>
</reference>
<organism evidence="1">
    <name type="scientific">freshwater metagenome</name>
    <dbReference type="NCBI Taxonomy" id="449393"/>
    <lineage>
        <taxon>unclassified sequences</taxon>
        <taxon>metagenomes</taxon>
        <taxon>ecological metagenomes</taxon>
    </lineage>
</organism>
<accession>A0A6J6G056</accession>